<reference evidence="1 2" key="1">
    <citation type="submission" date="2020-03" db="EMBL/GenBank/DDBJ databases">
        <authorList>
            <person name="Wang L."/>
            <person name="He N."/>
            <person name="Li Y."/>
            <person name="Fang Y."/>
            <person name="Zhang F."/>
        </authorList>
    </citation>
    <scope>NUCLEOTIDE SEQUENCE [LARGE SCALE GENOMIC DNA]</scope>
    <source>
        <strain evidence="1 2">36D10-4-7</strain>
    </source>
</reference>
<dbReference type="EMBL" id="JAAVJH010000012">
    <property type="protein sequence ID" value="NJR80064.1"/>
    <property type="molecule type" value="Genomic_DNA"/>
</dbReference>
<keyword evidence="2" id="KW-1185">Reference proteome</keyword>
<protein>
    <recommendedName>
        <fullName evidence="3">DUF2384 domain-containing protein</fullName>
    </recommendedName>
</protein>
<dbReference type="Proteomes" id="UP000732399">
    <property type="component" value="Unassembled WGS sequence"/>
</dbReference>
<organism evidence="1 2">
    <name type="scientific">Sphingomonas corticis</name>
    <dbReference type="NCBI Taxonomy" id="2722791"/>
    <lineage>
        <taxon>Bacteria</taxon>
        <taxon>Pseudomonadati</taxon>
        <taxon>Pseudomonadota</taxon>
        <taxon>Alphaproteobacteria</taxon>
        <taxon>Sphingomonadales</taxon>
        <taxon>Sphingomonadaceae</taxon>
        <taxon>Sphingomonas</taxon>
    </lineage>
</organism>
<comment type="caution">
    <text evidence="1">The sequence shown here is derived from an EMBL/GenBank/DDBJ whole genome shotgun (WGS) entry which is preliminary data.</text>
</comment>
<name>A0ABX1CRG4_9SPHN</name>
<accession>A0ABX1CRG4</accession>
<dbReference type="RefSeq" id="WP_168135621.1">
    <property type="nucleotide sequence ID" value="NZ_JAAVJH010000012.1"/>
</dbReference>
<sequence length="112" mass="12402">MDQGEAAAAELRMMRRAWNALRAQWRLDRREVLELLRGAEGAGTLSAATETRMRLLVEIGYRLCAADGDDDLRDRLRRPTAAFGWLSPLEAMSGGTGELRAVRVALETGAWS</sequence>
<evidence type="ECO:0000313" key="1">
    <source>
        <dbReference type="EMBL" id="NJR80064.1"/>
    </source>
</evidence>
<evidence type="ECO:0000313" key="2">
    <source>
        <dbReference type="Proteomes" id="UP000732399"/>
    </source>
</evidence>
<evidence type="ECO:0008006" key="3">
    <source>
        <dbReference type="Google" id="ProtNLM"/>
    </source>
</evidence>
<proteinExistence type="predicted"/>
<gene>
    <name evidence="1" type="ORF">HBH26_15885</name>
</gene>